<comment type="similarity">
    <text evidence="2 6">Belongs to the SURF1 family.</text>
</comment>
<evidence type="ECO:0000256" key="1">
    <source>
        <dbReference type="ARBA" id="ARBA00004370"/>
    </source>
</evidence>
<evidence type="ECO:0000256" key="2">
    <source>
        <dbReference type="ARBA" id="ARBA00007165"/>
    </source>
</evidence>
<evidence type="ECO:0000313" key="7">
    <source>
        <dbReference type="EMBL" id="GIY75740.1"/>
    </source>
</evidence>
<dbReference type="GO" id="GO:0033617">
    <property type="term" value="P:mitochondrial respiratory chain complex IV assembly"/>
    <property type="evidence" value="ECO:0007669"/>
    <property type="project" value="TreeGrafter"/>
</dbReference>
<feature type="transmembrane region" description="Helical" evidence="6">
    <location>
        <begin position="74"/>
        <end position="92"/>
    </location>
</feature>
<dbReference type="PANTHER" id="PTHR23427">
    <property type="entry name" value="SURFEIT LOCUS PROTEIN"/>
    <property type="match status" value="1"/>
</dbReference>
<comment type="subcellular location">
    <subcellularLocation>
        <location evidence="1">Membrane</location>
    </subcellularLocation>
    <subcellularLocation>
        <location evidence="6">Mitochondrion inner membrane</location>
        <topology evidence="6">Multi-pass membrane protein</topology>
    </subcellularLocation>
</comment>
<dbReference type="Proteomes" id="UP001054945">
    <property type="component" value="Unassembled WGS sequence"/>
</dbReference>
<dbReference type="AlphaFoldDB" id="A0AAV4W0X0"/>
<protein>
    <recommendedName>
        <fullName evidence="6">SURF1-like protein</fullName>
    </recommendedName>
</protein>
<proteinExistence type="inferred from homology"/>
<keyword evidence="6" id="KW-0496">Mitochondrion</keyword>
<gene>
    <name evidence="7" type="primary">SURF1</name>
    <name evidence="7" type="ORF">CEXT_528901</name>
</gene>
<dbReference type="InterPro" id="IPR002994">
    <property type="entry name" value="Surf1/Shy1"/>
</dbReference>
<dbReference type="PANTHER" id="PTHR23427:SF2">
    <property type="entry name" value="SURFEIT LOCUS PROTEIN 1"/>
    <property type="match status" value="1"/>
</dbReference>
<evidence type="ECO:0000256" key="3">
    <source>
        <dbReference type="ARBA" id="ARBA00022692"/>
    </source>
</evidence>
<dbReference type="GO" id="GO:0005743">
    <property type="term" value="C:mitochondrial inner membrane"/>
    <property type="evidence" value="ECO:0007669"/>
    <property type="project" value="UniProtKB-SubCell"/>
</dbReference>
<keyword evidence="6" id="KW-0999">Mitochondrion inner membrane</keyword>
<evidence type="ECO:0000256" key="4">
    <source>
        <dbReference type="ARBA" id="ARBA00022989"/>
    </source>
</evidence>
<sequence>MRNRSSSMLAGTVLPVLLEAKNVLLNLWIYGFIAVFKTIRIMAYKQMSMSMRKLYLVFSRNVSSKLKTRQDIGFSGYALLSIPITTFCLGTWQVKRRAWKLNLIEEIKNKRKAAPIELPENLEELASMDYQRVHVQGKFDHSKELYIGLRQLITENDEGGGLFSSRPQSGYLIITPFHVTDKNITILVNRGWVPKNKIDPDKRAEGQISEEINLVGTIRLPEKRPQFCPKSKPNSRTFYFRDVPKMSELAGAAPIFIDAETNSTVPDGPIGGQTRITFRNEHFSYIVTWYSLCAATSYMWYRKYFYRLKTL</sequence>
<dbReference type="EMBL" id="BPLR01015382">
    <property type="protein sequence ID" value="GIY75740.1"/>
    <property type="molecule type" value="Genomic_DNA"/>
</dbReference>
<comment type="caution">
    <text evidence="7">The sequence shown here is derived from an EMBL/GenBank/DDBJ whole genome shotgun (WGS) entry which is preliminary data.</text>
</comment>
<dbReference type="Pfam" id="PF02104">
    <property type="entry name" value="SURF1"/>
    <property type="match status" value="1"/>
</dbReference>
<accession>A0AAV4W0X0</accession>
<dbReference type="CDD" id="cd06662">
    <property type="entry name" value="SURF1"/>
    <property type="match status" value="1"/>
</dbReference>
<evidence type="ECO:0000256" key="6">
    <source>
        <dbReference type="RuleBase" id="RU363076"/>
    </source>
</evidence>
<dbReference type="InterPro" id="IPR045214">
    <property type="entry name" value="Surf1/Surf4"/>
</dbReference>
<comment type="function">
    <text evidence="6">Probably involved in the biogenesis of the COX complex.</text>
</comment>
<dbReference type="PROSITE" id="PS50895">
    <property type="entry name" value="SURF1"/>
    <property type="match status" value="1"/>
</dbReference>
<keyword evidence="4 6" id="KW-1133">Transmembrane helix</keyword>
<feature type="transmembrane region" description="Helical" evidence="6">
    <location>
        <begin position="283"/>
        <end position="301"/>
    </location>
</feature>
<organism evidence="7 8">
    <name type="scientific">Caerostris extrusa</name>
    <name type="common">Bark spider</name>
    <name type="synonym">Caerostris bankana</name>
    <dbReference type="NCBI Taxonomy" id="172846"/>
    <lineage>
        <taxon>Eukaryota</taxon>
        <taxon>Metazoa</taxon>
        <taxon>Ecdysozoa</taxon>
        <taxon>Arthropoda</taxon>
        <taxon>Chelicerata</taxon>
        <taxon>Arachnida</taxon>
        <taxon>Araneae</taxon>
        <taxon>Araneomorphae</taxon>
        <taxon>Entelegynae</taxon>
        <taxon>Araneoidea</taxon>
        <taxon>Araneidae</taxon>
        <taxon>Caerostris</taxon>
    </lineage>
</organism>
<keyword evidence="8" id="KW-1185">Reference proteome</keyword>
<evidence type="ECO:0000313" key="8">
    <source>
        <dbReference type="Proteomes" id="UP001054945"/>
    </source>
</evidence>
<name>A0AAV4W0X0_CAEEX</name>
<evidence type="ECO:0000256" key="5">
    <source>
        <dbReference type="ARBA" id="ARBA00023136"/>
    </source>
</evidence>
<reference evidence="7 8" key="1">
    <citation type="submission" date="2021-06" db="EMBL/GenBank/DDBJ databases">
        <title>Caerostris extrusa draft genome.</title>
        <authorList>
            <person name="Kono N."/>
            <person name="Arakawa K."/>
        </authorList>
    </citation>
    <scope>NUCLEOTIDE SEQUENCE [LARGE SCALE GENOMIC DNA]</scope>
</reference>
<keyword evidence="3 6" id="KW-0812">Transmembrane</keyword>
<keyword evidence="5 6" id="KW-0472">Membrane</keyword>
<feature type="transmembrane region" description="Helical" evidence="6">
    <location>
        <begin position="23"/>
        <end position="43"/>
    </location>
</feature>